<protein>
    <submittedName>
        <fullName evidence="2">Uncharacterized protein</fullName>
    </submittedName>
</protein>
<comment type="caution">
    <text evidence="2">The sequence shown here is derived from an EMBL/GenBank/DDBJ whole genome shotgun (WGS) entry which is preliminary data.</text>
</comment>
<keyword evidence="3" id="KW-1185">Reference proteome</keyword>
<feature type="transmembrane region" description="Helical" evidence="1">
    <location>
        <begin position="21"/>
        <end position="42"/>
    </location>
</feature>
<keyword evidence="1" id="KW-0812">Transmembrane</keyword>
<dbReference type="EMBL" id="JBEAAL010000044">
    <property type="protein sequence ID" value="MEQ1409449.1"/>
    <property type="molecule type" value="Genomic_DNA"/>
</dbReference>
<reference evidence="2 3" key="1">
    <citation type="submission" date="2024-05" db="EMBL/GenBank/DDBJ databases">
        <title>Neorhizobium sp. Rsf11, a plant growth promoting and heavy metal resistant PAH-degrader.</title>
        <authorList>
            <person name="Golubev S.N."/>
            <person name="Muratova A.Y."/>
            <person name="Markelova M.I."/>
        </authorList>
    </citation>
    <scope>NUCLEOTIDE SEQUENCE [LARGE SCALE GENOMIC DNA]</scope>
    <source>
        <strain evidence="2 3">Rsf11</strain>
    </source>
</reference>
<evidence type="ECO:0000313" key="3">
    <source>
        <dbReference type="Proteomes" id="UP001496627"/>
    </source>
</evidence>
<keyword evidence="1" id="KW-1133">Transmembrane helix</keyword>
<accession>A0ABV0MC31</accession>
<proteinExistence type="predicted"/>
<evidence type="ECO:0000256" key="1">
    <source>
        <dbReference type="SAM" id="Phobius"/>
    </source>
</evidence>
<name>A0ABV0MC31_9HYPH</name>
<sequence length="62" mass="7033">MRDDRRLIVNQETDHKANDGFATFGALVFGGVMTIALIDYGLTAAWRWSVSMWDGILSFFTF</sequence>
<dbReference type="Proteomes" id="UP001496627">
    <property type="component" value="Unassembled WGS sequence"/>
</dbReference>
<gene>
    <name evidence="2" type="ORF">ABK249_31590</name>
</gene>
<evidence type="ECO:0000313" key="2">
    <source>
        <dbReference type="EMBL" id="MEQ1409449.1"/>
    </source>
</evidence>
<organism evidence="2 3">
    <name type="scientific">Neorhizobium phenanthreniclasticum</name>
    <dbReference type="NCBI Taxonomy" id="3157917"/>
    <lineage>
        <taxon>Bacteria</taxon>
        <taxon>Pseudomonadati</taxon>
        <taxon>Pseudomonadota</taxon>
        <taxon>Alphaproteobacteria</taxon>
        <taxon>Hyphomicrobiales</taxon>
        <taxon>Rhizobiaceae</taxon>
        <taxon>Rhizobium/Agrobacterium group</taxon>
        <taxon>Neorhizobium</taxon>
    </lineage>
</organism>
<dbReference type="RefSeq" id="WP_210058767.1">
    <property type="nucleotide sequence ID" value="NZ_JBEAAL010000044.1"/>
</dbReference>
<keyword evidence="1" id="KW-0472">Membrane</keyword>